<keyword evidence="3" id="KW-0804">Transcription</keyword>
<feature type="domain" description="HTH tetR-type" evidence="5">
    <location>
        <begin position="3"/>
        <end position="63"/>
    </location>
</feature>
<feature type="DNA-binding region" description="H-T-H motif" evidence="4">
    <location>
        <begin position="26"/>
        <end position="45"/>
    </location>
</feature>
<dbReference type="EMBL" id="JBHRXY010000058">
    <property type="protein sequence ID" value="MFC3631998.1"/>
    <property type="molecule type" value="Genomic_DNA"/>
</dbReference>
<dbReference type="InterPro" id="IPR011075">
    <property type="entry name" value="TetR_C"/>
</dbReference>
<organism evidence="6 7">
    <name type="scientific">Paracoccus angustae</name>
    <dbReference type="NCBI Taxonomy" id="1671480"/>
    <lineage>
        <taxon>Bacteria</taxon>
        <taxon>Pseudomonadati</taxon>
        <taxon>Pseudomonadota</taxon>
        <taxon>Alphaproteobacteria</taxon>
        <taxon>Rhodobacterales</taxon>
        <taxon>Paracoccaceae</taxon>
        <taxon>Paracoccus</taxon>
    </lineage>
</organism>
<dbReference type="PANTHER" id="PTHR30055">
    <property type="entry name" value="HTH-TYPE TRANSCRIPTIONAL REGULATOR RUTR"/>
    <property type="match status" value="1"/>
</dbReference>
<dbReference type="PROSITE" id="PS50977">
    <property type="entry name" value="HTH_TETR_2"/>
    <property type="match status" value="1"/>
</dbReference>
<dbReference type="InterPro" id="IPR009057">
    <property type="entry name" value="Homeodomain-like_sf"/>
</dbReference>
<dbReference type="Pfam" id="PF16859">
    <property type="entry name" value="TetR_C_11"/>
    <property type="match status" value="1"/>
</dbReference>
<dbReference type="SUPFAM" id="SSF48498">
    <property type="entry name" value="Tetracyclin repressor-like, C-terminal domain"/>
    <property type="match status" value="1"/>
</dbReference>
<accession>A0ABV7UAK2</accession>
<name>A0ABV7UAK2_9RHOB</name>
<dbReference type="RefSeq" id="WP_377764450.1">
    <property type="nucleotide sequence ID" value="NZ_JBHRXY010000058.1"/>
</dbReference>
<keyword evidence="1" id="KW-0805">Transcription regulation</keyword>
<evidence type="ECO:0000313" key="6">
    <source>
        <dbReference type="EMBL" id="MFC3631998.1"/>
    </source>
</evidence>
<dbReference type="Pfam" id="PF00440">
    <property type="entry name" value="TetR_N"/>
    <property type="match status" value="1"/>
</dbReference>
<dbReference type="InterPro" id="IPR036271">
    <property type="entry name" value="Tet_transcr_reg_TetR-rel_C_sf"/>
</dbReference>
<evidence type="ECO:0000259" key="5">
    <source>
        <dbReference type="PROSITE" id="PS50977"/>
    </source>
</evidence>
<dbReference type="InterPro" id="IPR050109">
    <property type="entry name" value="HTH-type_TetR-like_transc_reg"/>
</dbReference>
<keyword evidence="7" id="KW-1185">Reference proteome</keyword>
<comment type="caution">
    <text evidence="6">The sequence shown here is derived from an EMBL/GenBank/DDBJ whole genome shotgun (WGS) entry which is preliminary data.</text>
</comment>
<reference evidence="7" key="1">
    <citation type="journal article" date="2019" name="Int. J. Syst. Evol. Microbiol.">
        <title>The Global Catalogue of Microorganisms (GCM) 10K type strain sequencing project: providing services to taxonomists for standard genome sequencing and annotation.</title>
        <authorList>
            <consortium name="The Broad Institute Genomics Platform"/>
            <consortium name="The Broad Institute Genome Sequencing Center for Infectious Disease"/>
            <person name="Wu L."/>
            <person name="Ma J."/>
        </authorList>
    </citation>
    <scope>NUCLEOTIDE SEQUENCE [LARGE SCALE GENOMIC DNA]</scope>
    <source>
        <strain evidence="7">KCTC 42473</strain>
    </source>
</reference>
<dbReference type="SUPFAM" id="SSF46689">
    <property type="entry name" value="Homeodomain-like"/>
    <property type="match status" value="1"/>
</dbReference>
<gene>
    <name evidence="6" type="ORF">ACFOM8_21495</name>
</gene>
<dbReference type="InterPro" id="IPR001647">
    <property type="entry name" value="HTH_TetR"/>
</dbReference>
<evidence type="ECO:0000256" key="1">
    <source>
        <dbReference type="ARBA" id="ARBA00023015"/>
    </source>
</evidence>
<evidence type="ECO:0000313" key="7">
    <source>
        <dbReference type="Proteomes" id="UP001595539"/>
    </source>
</evidence>
<sequence length="192" mass="21171">MDDELGHRITDAAWRMLAEKPLAALTIIEIAESAGTSRPAIYRRWHSVEEIVIDAFLHHVEGAVQTDDALAPPDALRNYIVSLGRFLGGRVGRVIAEILGRAQSDPGLMERFHAGFLRRRRDSGRSLIARGQQEGHFRADLDSELIIDLYAGPIYFRAFARHAPLDETFTRSLADQVLLAIGTRTGSAEGAG</sequence>
<evidence type="ECO:0000256" key="4">
    <source>
        <dbReference type="PROSITE-ProRule" id="PRU00335"/>
    </source>
</evidence>
<dbReference type="Gene3D" id="1.10.10.60">
    <property type="entry name" value="Homeodomain-like"/>
    <property type="match status" value="1"/>
</dbReference>
<dbReference type="PANTHER" id="PTHR30055:SF148">
    <property type="entry name" value="TETR-FAMILY TRANSCRIPTIONAL REGULATOR"/>
    <property type="match status" value="1"/>
</dbReference>
<dbReference type="Gene3D" id="1.10.357.10">
    <property type="entry name" value="Tetracycline Repressor, domain 2"/>
    <property type="match status" value="1"/>
</dbReference>
<evidence type="ECO:0000256" key="3">
    <source>
        <dbReference type="ARBA" id="ARBA00023163"/>
    </source>
</evidence>
<dbReference type="Proteomes" id="UP001595539">
    <property type="component" value="Unassembled WGS sequence"/>
</dbReference>
<keyword evidence="2 4" id="KW-0238">DNA-binding</keyword>
<evidence type="ECO:0000256" key="2">
    <source>
        <dbReference type="ARBA" id="ARBA00023125"/>
    </source>
</evidence>
<protein>
    <submittedName>
        <fullName evidence="6">TetR/AcrR family transcriptional regulator</fullName>
    </submittedName>
</protein>
<proteinExistence type="predicted"/>